<gene>
    <name evidence="1" type="ORF">ElyMa_005078900</name>
</gene>
<comment type="caution">
    <text evidence="1">The sequence shown here is derived from an EMBL/GenBank/DDBJ whole genome shotgun (WGS) entry which is preliminary data.</text>
</comment>
<sequence>MSSSLVVEAEHENVLCLSRLVHLDLKGAPLKLSYLEKILPLLKEWGCTGILLEYEDTFPYDEGLQDLAASHAYRILLC</sequence>
<evidence type="ECO:0000313" key="1">
    <source>
        <dbReference type="EMBL" id="GFS21287.1"/>
    </source>
</evidence>
<organism evidence="1 2">
    <name type="scientific">Elysia marginata</name>
    <dbReference type="NCBI Taxonomy" id="1093978"/>
    <lineage>
        <taxon>Eukaryota</taxon>
        <taxon>Metazoa</taxon>
        <taxon>Spiralia</taxon>
        <taxon>Lophotrochozoa</taxon>
        <taxon>Mollusca</taxon>
        <taxon>Gastropoda</taxon>
        <taxon>Heterobranchia</taxon>
        <taxon>Euthyneura</taxon>
        <taxon>Panpulmonata</taxon>
        <taxon>Sacoglossa</taxon>
        <taxon>Placobranchoidea</taxon>
        <taxon>Plakobranchidae</taxon>
        <taxon>Elysia</taxon>
    </lineage>
</organism>
<accession>A0AAV4JET5</accession>
<dbReference type="PANTHER" id="PTHR21040">
    <property type="entry name" value="BCDNA.GH04120"/>
    <property type="match status" value="1"/>
</dbReference>
<dbReference type="Gene3D" id="3.20.20.80">
    <property type="entry name" value="Glycosidases"/>
    <property type="match status" value="1"/>
</dbReference>
<dbReference type="AlphaFoldDB" id="A0AAV4JET5"/>
<dbReference type="Proteomes" id="UP000762676">
    <property type="component" value="Unassembled WGS sequence"/>
</dbReference>
<keyword evidence="2" id="KW-1185">Reference proteome</keyword>
<dbReference type="EMBL" id="BMAT01010156">
    <property type="protein sequence ID" value="GFS21287.1"/>
    <property type="molecule type" value="Genomic_DNA"/>
</dbReference>
<protein>
    <submittedName>
        <fullName evidence="1">Hexosaminidase D</fullName>
    </submittedName>
</protein>
<reference evidence="1 2" key="1">
    <citation type="journal article" date="2021" name="Elife">
        <title>Chloroplast acquisition without the gene transfer in kleptoplastic sea slugs, Plakobranchus ocellatus.</title>
        <authorList>
            <person name="Maeda T."/>
            <person name="Takahashi S."/>
            <person name="Yoshida T."/>
            <person name="Shimamura S."/>
            <person name="Takaki Y."/>
            <person name="Nagai Y."/>
            <person name="Toyoda A."/>
            <person name="Suzuki Y."/>
            <person name="Arimoto A."/>
            <person name="Ishii H."/>
            <person name="Satoh N."/>
            <person name="Nishiyama T."/>
            <person name="Hasebe M."/>
            <person name="Maruyama T."/>
            <person name="Minagawa J."/>
            <person name="Obokata J."/>
            <person name="Shigenobu S."/>
        </authorList>
    </citation>
    <scope>NUCLEOTIDE SEQUENCE [LARGE SCALE GENOMIC DNA]</scope>
</reference>
<dbReference type="PANTHER" id="PTHR21040:SF8">
    <property type="entry name" value="BCDNA.GH04120"/>
    <property type="match status" value="1"/>
</dbReference>
<proteinExistence type="predicted"/>
<dbReference type="InterPro" id="IPR038901">
    <property type="entry name" value="HEXDC-like"/>
</dbReference>
<name>A0AAV4JET5_9GAST</name>
<dbReference type="GO" id="GO:0015929">
    <property type="term" value="F:hexosaminidase activity"/>
    <property type="evidence" value="ECO:0007669"/>
    <property type="project" value="InterPro"/>
</dbReference>
<evidence type="ECO:0000313" key="2">
    <source>
        <dbReference type="Proteomes" id="UP000762676"/>
    </source>
</evidence>